<dbReference type="CDD" id="cd08276">
    <property type="entry name" value="MDR7"/>
    <property type="match status" value="1"/>
</dbReference>
<dbReference type="AlphaFoldDB" id="A0A9W9U1V3"/>
<dbReference type="SUPFAM" id="SSF51735">
    <property type="entry name" value="NAD(P)-binding Rossmann-fold domains"/>
    <property type="match status" value="1"/>
</dbReference>
<sequence>MPSNTRAWILKEQNGIDSLEIIDQALPEIGDFDVLVKLHAASLNYRDIVLATGSVPLPFFRPGVVPASDGAGIVETVGSKVQAFRPGDRVCTHLTSEMPASKTPSMADICSGLGQHVDGTLRSHGVFHETALVSMPEGLDFLQASTLSCSGLTAWNALFGINEYRPRKGAYVLIQGSGGVSIAALQFAVAAGATVIATTSSSAKATRLKSLGAHHGETAKNLTHGKGIDLVVDVGGLSTLPQSFKAVRTNGLIALTGMLGKADGELPSLMDCLMNVCTVRGVLLGTRDQFDEMNRFTEEKGIRPVVDERVFGFEECKEAYRLLERQGHFSKVCVSLQ</sequence>
<reference evidence="2" key="2">
    <citation type="journal article" date="2023" name="IMA Fungus">
        <title>Comparative genomic study of the Penicillium genus elucidates a diverse pangenome and 15 lateral gene transfer events.</title>
        <authorList>
            <person name="Petersen C."/>
            <person name="Sorensen T."/>
            <person name="Nielsen M.R."/>
            <person name="Sondergaard T.E."/>
            <person name="Sorensen J.L."/>
            <person name="Fitzpatrick D.A."/>
            <person name="Frisvad J.C."/>
            <person name="Nielsen K.L."/>
        </authorList>
    </citation>
    <scope>NUCLEOTIDE SEQUENCE</scope>
    <source>
        <strain evidence="2">IBT 21472</strain>
    </source>
</reference>
<proteinExistence type="predicted"/>
<dbReference type="GO" id="GO:0016491">
    <property type="term" value="F:oxidoreductase activity"/>
    <property type="evidence" value="ECO:0007669"/>
    <property type="project" value="InterPro"/>
</dbReference>
<dbReference type="SUPFAM" id="SSF50129">
    <property type="entry name" value="GroES-like"/>
    <property type="match status" value="1"/>
</dbReference>
<dbReference type="InterPro" id="IPR036291">
    <property type="entry name" value="NAD(P)-bd_dom_sf"/>
</dbReference>
<dbReference type="Pfam" id="PF00107">
    <property type="entry name" value="ADH_zinc_N"/>
    <property type="match status" value="1"/>
</dbReference>
<name>A0A9W9U1V3_9EURO</name>
<dbReference type="EMBL" id="JAPZBO010000008">
    <property type="protein sequence ID" value="KAJ5307564.1"/>
    <property type="molecule type" value="Genomic_DNA"/>
</dbReference>
<dbReference type="SMART" id="SM00829">
    <property type="entry name" value="PKS_ER"/>
    <property type="match status" value="1"/>
</dbReference>
<dbReference type="InterPro" id="IPR020843">
    <property type="entry name" value="ER"/>
</dbReference>
<comment type="caution">
    <text evidence="2">The sequence shown here is derived from an EMBL/GenBank/DDBJ whole genome shotgun (WGS) entry which is preliminary data.</text>
</comment>
<dbReference type="InterPro" id="IPR013149">
    <property type="entry name" value="ADH-like_C"/>
</dbReference>
<dbReference type="Gene3D" id="3.90.180.10">
    <property type="entry name" value="Medium-chain alcohol dehydrogenases, catalytic domain"/>
    <property type="match status" value="1"/>
</dbReference>
<evidence type="ECO:0000313" key="2">
    <source>
        <dbReference type="EMBL" id="KAJ5307564.1"/>
    </source>
</evidence>
<feature type="domain" description="Enoyl reductase (ER)" evidence="1">
    <location>
        <begin position="15"/>
        <end position="334"/>
    </location>
</feature>
<evidence type="ECO:0000313" key="3">
    <source>
        <dbReference type="Proteomes" id="UP001147746"/>
    </source>
</evidence>
<keyword evidence="3" id="KW-1185">Reference proteome</keyword>
<protein>
    <submittedName>
        <fullName evidence="2">Zinc-binding alcohol dehydrogenase-like protein</fullName>
    </submittedName>
</protein>
<dbReference type="Pfam" id="PF08240">
    <property type="entry name" value="ADH_N"/>
    <property type="match status" value="1"/>
</dbReference>
<dbReference type="InterPro" id="IPR013154">
    <property type="entry name" value="ADH-like_N"/>
</dbReference>
<dbReference type="PANTHER" id="PTHR45033:SF2">
    <property type="entry name" value="ZINC-TYPE ALCOHOL DEHYDROGENASE-LIKE PROTEIN C1773.06C"/>
    <property type="match status" value="1"/>
</dbReference>
<organism evidence="2 3">
    <name type="scientific">Penicillium atrosanguineum</name>
    <dbReference type="NCBI Taxonomy" id="1132637"/>
    <lineage>
        <taxon>Eukaryota</taxon>
        <taxon>Fungi</taxon>
        <taxon>Dikarya</taxon>
        <taxon>Ascomycota</taxon>
        <taxon>Pezizomycotina</taxon>
        <taxon>Eurotiomycetes</taxon>
        <taxon>Eurotiomycetidae</taxon>
        <taxon>Eurotiales</taxon>
        <taxon>Aspergillaceae</taxon>
        <taxon>Penicillium</taxon>
    </lineage>
</organism>
<dbReference type="Proteomes" id="UP001147746">
    <property type="component" value="Unassembled WGS sequence"/>
</dbReference>
<evidence type="ECO:0000259" key="1">
    <source>
        <dbReference type="SMART" id="SM00829"/>
    </source>
</evidence>
<gene>
    <name evidence="2" type="ORF">N7476_008220</name>
</gene>
<accession>A0A9W9U1V3</accession>
<reference evidence="2" key="1">
    <citation type="submission" date="2022-12" db="EMBL/GenBank/DDBJ databases">
        <authorList>
            <person name="Petersen C."/>
        </authorList>
    </citation>
    <scope>NUCLEOTIDE SEQUENCE</scope>
    <source>
        <strain evidence="2">IBT 21472</strain>
    </source>
</reference>
<dbReference type="InterPro" id="IPR011032">
    <property type="entry name" value="GroES-like_sf"/>
</dbReference>
<dbReference type="Gene3D" id="3.40.50.720">
    <property type="entry name" value="NAD(P)-binding Rossmann-like Domain"/>
    <property type="match status" value="1"/>
</dbReference>
<dbReference type="InterPro" id="IPR052711">
    <property type="entry name" value="Zinc_ADH-like"/>
</dbReference>
<dbReference type="PANTHER" id="PTHR45033">
    <property type="match status" value="1"/>
</dbReference>